<dbReference type="EMBL" id="JXBB01000055">
    <property type="protein sequence ID" value="OAR03508.1"/>
    <property type="molecule type" value="Genomic_DNA"/>
</dbReference>
<reference evidence="4 5" key="1">
    <citation type="submission" date="2015-09" db="EMBL/GenBank/DDBJ databases">
        <title>Draft genome sequence of Hydrogenibacillus schlegelii DSM 2000.</title>
        <authorList>
            <person name="Hemp J."/>
        </authorList>
    </citation>
    <scope>NUCLEOTIDE SEQUENCE [LARGE SCALE GENOMIC DNA]</scope>
    <source>
        <strain evidence="4 5">MA 48</strain>
    </source>
</reference>
<gene>
    <name evidence="4" type="ORF">SA87_02350</name>
</gene>
<evidence type="ECO:0000313" key="5">
    <source>
        <dbReference type="Proteomes" id="UP000243024"/>
    </source>
</evidence>
<feature type="domain" description="3D" evidence="3">
    <location>
        <begin position="210"/>
        <end position="271"/>
    </location>
</feature>
<dbReference type="PANTHER" id="PTHR39160">
    <property type="entry name" value="CELL WALL-BINDING PROTEIN YOCH"/>
    <property type="match status" value="1"/>
</dbReference>
<feature type="region of interest" description="Disordered" evidence="2">
    <location>
        <begin position="50"/>
        <end position="170"/>
    </location>
</feature>
<evidence type="ECO:0000313" key="4">
    <source>
        <dbReference type="EMBL" id="OAR03508.1"/>
    </source>
</evidence>
<feature type="compositionally biased region" description="Low complexity" evidence="2">
    <location>
        <begin position="105"/>
        <end position="131"/>
    </location>
</feature>
<comment type="caution">
    <text evidence="4">The sequence shown here is derived from an EMBL/GenBank/DDBJ whole genome shotgun (WGS) entry which is preliminary data.</text>
</comment>
<evidence type="ECO:0000256" key="1">
    <source>
        <dbReference type="ARBA" id="ARBA00022729"/>
    </source>
</evidence>
<accession>A0A179ILJ7</accession>
<dbReference type="SUPFAM" id="SSF50685">
    <property type="entry name" value="Barwin-like endoglucanases"/>
    <property type="match status" value="1"/>
</dbReference>
<evidence type="ECO:0000259" key="3">
    <source>
        <dbReference type="Pfam" id="PF06725"/>
    </source>
</evidence>
<dbReference type="CDD" id="cd22786">
    <property type="entry name" value="DPBB_YuiC-like"/>
    <property type="match status" value="1"/>
</dbReference>
<name>A0A179ILJ7_HYDSH</name>
<dbReference type="InterPro" id="IPR010611">
    <property type="entry name" value="3D_dom"/>
</dbReference>
<dbReference type="InterPro" id="IPR036908">
    <property type="entry name" value="RlpA-like_sf"/>
</dbReference>
<sequence>MGQAGRGPFPRVWSAVAGLLVLMLAGLEPSPPATGQAGAPGVAAAGLSRDPAFAPAAGDGALAGRRKAPAAFASGSGAGDGASEGTAKRASPPAEGEASLPPGPTRAGAGVLAAPAARRPPATGEPTFGPAAAPPPEEAPAVGADPAPQAPVPEGGLPRESPDAGRDGYPRYRVVATGYTAGKESTGKSPGDPAYGITSSGVRVRRDTFSTIAADPTVFPIGSILYIPEYGYGVVADTGSRIKGYRIDLYFPTVDAVYREWGKRTVEVTLLVRGDGRLTEGELEGLNADAEAVLRRLWTDAEAAPDALGPAPLSGR</sequence>
<dbReference type="STRING" id="1484.SA87_02350"/>
<dbReference type="Pfam" id="PF06725">
    <property type="entry name" value="3D"/>
    <property type="match status" value="1"/>
</dbReference>
<keyword evidence="5" id="KW-1185">Reference proteome</keyword>
<dbReference type="AlphaFoldDB" id="A0A179ILJ7"/>
<keyword evidence="1" id="KW-0732">Signal</keyword>
<proteinExistence type="predicted"/>
<dbReference type="Proteomes" id="UP000243024">
    <property type="component" value="Unassembled WGS sequence"/>
</dbReference>
<dbReference type="GO" id="GO:0009254">
    <property type="term" value="P:peptidoglycan turnover"/>
    <property type="evidence" value="ECO:0007669"/>
    <property type="project" value="InterPro"/>
</dbReference>
<dbReference type="PANTHER" id="PTHR39160:SF4">
    <property type="entry name" value="RESUSCITATION-PROMOTING FACTOR RPFB"/>
    <property type="match status" value="1"/>
</dbReference>
<feature type="compositionally biased region" description="Low complexity" evidence="2">
    <location>
        <begin position="50"/>
        <end position="75"/>
    </location>
</feature>
<dbReference type="GO" id="GO:0004553">
    <property type="term" value="F:hydrolase activity, hydrolyzing O-glycosyl compounds"/>
    <property type="evidence" value="ECO:0007669"/>
    <property type="project" value="InterPro"/>
</dbReference>
<organism evidence="4 5">
    <name type="scientific">Hydrogenibacillus schlegelii</name>
    <name type="common">Bacillus schlegelii</name>
    <dbReference type="NCBI Taxonomy" id="1484"/>
    <lineage>
        <taxon>Bacteria</taxon>
        <taxon>Bacillati</taxon>
        <taxon>Bacillota</taxon>
        <taxon>Bacilli</taxon>
        <taxon>Bacillales</taxon>
        <taxon>Bacillales Family X. Incertae Sedis</taxon>
        <taxon>Hydrogenibacillus</taxon>
    </lineage>
</organism>
<protein>
    <recommendedName>
        <fullName evidence="3">3D domain-containing protein</fullName>
    </recommendedName>
</protein>
<dbReference type="InterPro" id="IPR051933">
    <property type="entry name" value="Resuscitation_pf_RpfB"/>
</dbReference>
<feature type="region of interest" description="Disordered" evidence="2">
    <location>
        <begin position="180"/>
        <end position="199"/>
    </location>
</feature>
<dbReference type="GO" id="GO:0019867">
    <property type="term" value="C:outer membrane"/>
    <property type="evidence" value="ECO:0007669"/>
    <property type="project" value="InterPro"/>
</dbReference>
<dbReference type="Gene3D" id="2.40.40.10">
    <property type="entry name" value="RlpA-like domain"/>
    <property type="match status" value="1"/>
</dbReference>
<feature type="compositionally biased region" description="Basic and acidic residues" evidence="2">
    <location>
        <begin position="160"/>
        <end position="170"/>
    </location>
</feature>
<evidence type="ECO:0000256" key="2">
    <source>
        <dbReference type="SAM" id="MobiDB-lite"/>
    </source>
</evidence>